<accession>A0A8C0DA40</accession>
<evidence type="ECO:0000313" key="1">
    <source>
        <dbReference type="Ensembl" id="ENSBMSP00010018376.1"/>
    </source>
</evidence>
<dbReference type="AlphaFoldDB" id="A0A8C0DA40"/>
<organism evidence="1">
    <name type="scientific">Balaenoptera musculus</name>
    <name type="common">Blue whale</name>
    <dbReference type="NCBI Taxonomy" id="9771"/>
    <lineage>
        <taxon>Eukaryota</taxon>
        <taxon>Metazoa</taxon>
        <taxon>Chordata</taxon>
        <taxon>Craniata</taxon>
        <taxon>Vertebrata</taxon>
        <taxon>Euteleostomi</taxon>
        <taxon>Mammalia</taxon>
        <taxon>Eutheria</taxon>
        <taxon>Laurasiatheria</taxon>
        <taxon>Artiodactyla</taxon>
        <taxon>Whippomorpha</taxon>
        <taxon>Cetacea</taxon>
        <taxon>Mysticeti</taxon>
        <taxon>Balaenopteridae</taxon>
        <taxon>Balaenoptera</taxon>
    </lineage>
</organism>
<dbReference type="Ensembl" id="ENSBMST00010020304.1">
    <property type="protein sequence ID" value="ENSBMSP00010018376.1"/>
    <property type="gene ID" value="ENSBMSG00010013331.1"/>
</dbReference>
<reference evidence="1" key="1">
    <citation type="submission" date="2023-09" db="UniProtKB">
        <authorList>
            <consortium name="Ensembl"/>
        </authorList>
    </citation>
    <scope>IDENTIFICATION</scope>
</reference>
<name>A0A8C0DA40_BALMU</name>
<proteinExistence type="predicted"/>
<protein>
    <submittedName>
        <fullName evidence="1">Uncharacterized protein</fullName>
    </submittedName>
</protein>
<sequence length="76" mass="8711">MQLLIKRSLPKNLRIQNCASSKIQVNHLPVPKPHLEKGRRQILDLLPKIPMLKVYRSYAAWSRRLALEAVSPSKAT</sequence>